<organism evidence="1 2">
    <name type="scientific">Zarea fungicola</name>
    <dbReference type="NCBI Taxonomy" id="93591"/>
    <lineage>
        <taxon>Eukaryota</taxon>
        <taxon>Fungi</taxon>
        <taxon>Dikarya</taxon>
        <taxon>Ascomycota</taxon>
        <taxon>Pezizomycotina</taxon>
        <taxon>Sordariomycetes</taxon>
        <taxon>Hypocreomycetidae</taxon>
        <taxon>Hypocreales</taxon>
        <taxon>Cordycipitaceae</taxon>
        <taxon>Zarea</taxon>
    </lineage>
</organism>
<protein>
    <submittedName>
        <fullName evidence="1">Uncharacterized protein</fullName>
    </submittedName>
</protein>
<accession>A0ACC1NMU0</accession>
<proteinExistence type="predicted"/>
<keyword evidence="2" id="KW-1185">Reference proteome</keyword>
<dbReference type="EMBL" id="JANJQO010000216">
    <property type="protein sequence ID" value="KAJ2980222.1"/>
    <property type="molecule type" value="Genomic_DNA"/>
</dbReference>
<evidence type="ECO:0000313" key="1">
    <source>
        <dbReference type="EMBL" id="KAJ2980222.1"/>
    </source>
</evidence>
<reference evidence="1" key="1">
    <citation type="submission" date="2022-08" db="EMBL/GenBank/DDBJ databases">
        <title>Genome Sequence of Lecanicillium fungicola.</title>
        <authorList>
            <person name="Buettner E."/>
        </authorList>
    </citation>
    <scope>NUCLEOTIDE SEQUENCE</scope>
    <source>
        <strain evidence="1">Babe33</strain>
    </source>
</reference>
<comment type="caution">
    <text evidence="1">The sequence shown here is derived from an EMBL/GenBank/DDBJ whole genome shotgun (WGS) entry which is preliminary data.</text>
</comment>
<gene>
    <name evidence="1" type="ORF">NQ176_g2765</name>
</gene>
<sequence length="629" mass="72391">MTDKSFSVMGNAHRETDAQALKRKYAELSGRKSAQEELYDMLQNRTGVEAQEVLARIRSGRDPQSILRQIQEGDVLLQMALVPETRYRYEFPFIKEMPAFLQHAGNTYLNSLVYEWTRQEVFQNHRLIAAGSGQPEAAYLKPYHAAELVDINIESTKPSDWTRVPASDELMRRLLAAYFMYGYQWFVCFQKDYFLEDMAANRRRFCSPILVNAVLAVGYCCYRGATRRYEHWNPHSLGYQFLAEAKRLWELEIGKNKLTTIHAGLLITLAHNMSGLDKVGWSYTLQAITLAHDMRILDGSKKVKSNKEQRARDFTAWALFNSQCLHCYVMFDEPVLKTPPNVELPDPSVDPDWYGQIWIKYPLSPTPVSIHFGHLFKACADIRVIMKDISIQCFDKSVSPRKITLEQALEFHKRLKTWEENLPGPLTPERIVFPSHFMLHMNYQTILVNLHEPFRSSESPGQDSIAAILATEANVRLETLLRLYFLRHGFESFDPFLILPLNVLGFSTMNNINANPAASDIDGRRSTLLLAAKGMYDQGQCHYIGFVTLRFLKNSMRYEEMQLLGQITVLRDVDKEVPERHMHEVRARWAPSILRVTDDPEAQRLSSLVSQYMNLHLDTESDASSEISS</sequence>
<evidence type="ECO:0000313" key="2">
    <source>
        <dbReference type="Proteomes" id="UP001143910"/>
    </source>
</evidence>
<dbReference type="Proteomes" id="UP001143910">
    <property type="component" value="Unassembled WGS sequence"/>
</dbReference>
<name>A0ACC1NMU0_9HYPO</name>